<accession>A0A7X9FQI6</accession>
<name>A0A7X9FQI6_9DELT</name>
<feature type="compositionally biased region" description="Basic and acidic residues" evidence="1">
    <location>
        <begin position="16"/>
        <end position="28"/>
    </location>
</feature>
<proteinExistence type="predicted"/>
<organism evidence="2 3">
    <name type="scientific">SAR324 cluster bacterium</name>
    <dbReference type="NCBI Taxonomy" id="2024889"/>
    <lineage>
        <taxon>Bacteria</taxon>
        <taxon>Deltaproteobacteria</taxon>
        <taxon>SAR324 cluster</taxon>
    </lineage>
</organism>
<evidence type="ECO:0000313" key="3">
    <source>
        <dbReference type="Proteomes" id="UP000524246"/>
    </source>
</evidence>
<evidence type="ECO:0000313" key="2">
    <source>
        <dbReference type="EMBL" id="NMC62036.1"/>
    </source>
</evidence>
<reference evidence="2 3" key="1">
    <citation type="journal article" date="2020" name="Biotechnol. Biofuels">
        <title>New insights from the biogas microbiome by comprehensive genome-resolved metagenomics of nearly 1600 species originating from multiple anaerobic digesters.</title>
        <authorList>
            <person name="Campanaro S."/>
            <person name="Treu L."/>
            <person name="Rodriguez-R L.M."/>
            <person name="Kovalovszki A."/>
            <person name="Ziels R.M."/>
            <person name="Maus I."/>
            <person name="Zhu X."/>
            <person name="Kougias P.G."/>
            <person name="Basile A."/>
            <person name="Luo G."/>
            <person name="Schluter A."/>
            <person name="Konstantinidis K.T."/>
            <person name="Angelidaki I."/>
        </authorList>
    </citation>
    <scope>NUCLEOTIDE SEQUENCE [LARGE SCALE GENOMIC DNA]</scope>
    <source>
        <strain evidence="2">AS27yjCOA_65</strain>
    </source>
</reference>
<dbReference type="EMBL" id="JAAZON010000104">
    <property type="protein sequence ID" value="NMC62036.1"/>
    <property type="molecule type" value="Genomic_DNA"/>
</dbReference>
<evidence type="ECO:0000256" key="1">
    <source>
        <dbReference type="SAM" id="MobiDB-lite"/>
    </source>
</evidence>
<protein>
    <submittedName>
        <fullName evidence="2">Uncharacterized protein</fullName>
    </submittedName>
</protein>
<dbReference type="AlphaFoldDB" id="A0A7X9FQI6"/>
<sequence>IREEDFHGAIKNPQNNREEEKEKIETPSSELIKEKGLIDPMKLKIEDWEKRDPQFTKAFEILKSMNGLPSEKPPFQAPVS</sequence>
<comment type="caution">
    <text evidence="2">The sequence shown here is derived from an EMBL/GenBank/DDBJ whole genome shotgun (WGS) entry which is preliminary data.</text>
</comment>
<feature type="region of interest" description="Disordered" evidence="1">
    <location>
        <begin position="1"/>
        <end position="28"/>
    </location>
</feature>
<dbReference type="Proteomes" id="UP000524246">
    <property type="component" value="Unassembled WGS sequence"/>
</dbReference>
<gene>
    <name evidence="2" type="ORF">GYA55_02590</name>
</gene>
<feature type="non-terminal residue" evidence="2">
    <location>
        <position position="1"/>
    </location>
</feature>